<keyword evidence="9 16" id="KW-0249">Electron transport</keyword>
<keyword evidence="8" id="KW-1278">Translocase</keyword>
<dbReference type="PANTHER" id="PTHR43507:SF20">
    <property type="entry name" value="NADH-UBIQUINONE OXIDOREDUCTASE CHAIN 4"/>
    <property type="match status" value="1"/>
</dbReference>
<evidence type="ECO:0000256" key="5">
    <source>
        <dbReference type="ARBA" id="ARBA00022448"/>
    </source>
</evidence>
<organism evidence="18">
    <name type="scientific">Raeta sp</name>
    <dbReference type="NCBI Taxonomy" id="3067663"/>
    <lineage>
        <taxon>Eukaryota</taxon>
        <taxon>Metazoa</taxon>
        <taxon>Spiralia</taxon>
        <taxon>Lophotrochozoa</taxon>
        <taxon>Mollusca</taxon>
        <taxon>Bivalvia</taxon>
        <taxon>Autobranchia</taxon>
        <taxon>Heteroconchia</taxon>
        <taxon>Euheterodonta</taxon>
        <taxon>Imparidentia</taxon>
        <taxon>Neoheterodontei</taxon>
        <taxon>Venerida</taxon>
        <taxon>Mactroidea</taxon>
        <taxon>Anatinellidae</taxon>
        <taxon>Raeta</taxon>
    </lineage>
</organism>
<evidence type="ECO:0000256" key="6">
    <source>
        <dbReference type="ARBA" id="ARBA00022660"/>
    </source>
</evidence>
<reference evidence="18" key="1">
    <citation type="journal article" date="2023" name="Int J Biol">
        <title>Comparative analysis of the mitochondrial genomes of the family Mactridae (Mollusca: Venerida) and their phylogenetic implications.</title>
        <authorList>
            <person name="Ma P."/>
            <person name="Liu Y."/>
            <person name="Wang J."/>
            <person name="Chen Y."/>
            <person name="Zhang Z."/>
            <person name="Zhang T."/>
            <person name="Wang H."/>
        </authorList>
    </citation>
    <scope>NUCLEOTIDE SEQUENCE</scope>
</reference>
<comment type="subcellular location">
    <subcellularLocation>
        <location evidence="1 16">Mitochondrion membrane</location>
        <topology evidence="1 16">Multi-pass membrane protein</topology>
    </subcellularLocation>
</comment>
<dbReference type="EMBL" id="OQ197859">
    <property type="protein sequence ID" value="WLK25959.1"/>
    <property type="molecule type" value="Genomic_DNA"/>
</dbReference>
<evidence type="ECO:0000256" key="8">
    <source>
        <dbReference type="ARBA" id="ARBA00022967"/>
    </source>
</evidence>
<evidence type="ECO:0000256" key="10">
    <source>
        <dbReference type="ARBA" id="ARBA00022989"/>
    </source>
</evidence>
<dbReference type="GO" id="GO:0008137">
    <property type="term" value="F:NADH dehydrogenase (ubiquinone) activity"/>
    <property type="evidence" value="ECO:0007669"/>
    <property type="project" value="UniProtKB-UniRule"/>
</dbReference>
<keyword evidence="5 16" id="KW-0813">Transport</keyword>
<feature type="transmembrane region" description="Helical" evidence="16">
    <location>
        <begin position="139"/>
        <end position="160"/>
    </location>
</feature>
<keyword evidence="14 16" id="KW-0472">Membrane</keyword>
<feature type="transmembrane region" description="Helical" evidence="16">
    <location>
        <begin position="99"/>
        <end position="127"/>
    </location>
</feature>
<evidence type="ECO:0000313" key="18">
    <source>
        <dbReference type="EMBL" id="WLK25959.1"/>
    </source>
</evidence>
<keyword evidence="12 16" id="KW-0830">Ubiquinone</keyword>
<keyword evidence="7 16" id="KW-0812">Transmembrane</keyword>
<evidence type="ECO:0000256" key="1">
    <source>
        <dbReference type="ARBA" id="ARBA00004225"/>
    </source>
</evidence>
<dbReference type="GO" id="GO:0015990">
    <property type="term" value="P:electron transport coupled proton transport"/>
    <property type="evidence" value="ECO:0007669"/>
    <property type="project" value="TreeGrafter"/>
</dbReference>
<feature type="transmembrane region" description="Helical" evidence="16">
    <location>
        <begin position="348"/>
        <end position="370"/>
    </location>
</feature>
<evidence type="ECO:0000256" key="7">
    <source>
        <dbReference type="ARBA" id="ARBA00022692"/>
    </source>
</evidence>
<feature type="domain" description="NADH:quinone oxidoreductase/Mrp antiporter transmembrane" evidence="17">
    <location>
        <begin position="109"/>
        <end position="385"/>
    </location>
</feature>
<comment type="function">
    <text evidence="16">Core subunit of the mitochondrial membrane respiratory chain NADH dehydrogenase (Complex I) which catalyzes electron transfer from NADH through the respiratory chain, using ubiquinone as an electron acceptor. Essential for the catalytic activity and assembly of complex I.</text>
</comment>
<keyword evidence="11 16" id="KW-0520">NAD</keyword>
<evidence type="ECO:0000256" key="14">
    <source>
        <dbReference type="ARBA" id="ARBA00023136"/>
    </source>
</evidence>
<accession>A0AA49X6G8</accession>
<evidence type="ECO:0000256" key="3">
    <source>
        <dbReference type="ARBA" id="ARBA00012944"/>
    </source>
</evidence>
<feature type="transmembrane region" description="Helical" evidence="16">
    <location>
        <begin position="53"/>
        <end position="78"/>
    </location>
</feature>
<evidence type="ECO:0000256" key="12">
    <source>
        <dbReference type="ARBA" id="ARBA00023075"/>
    </source>
</evidence>
<evidence type="ECO:0000256" key="4">
    <source>
        <dbReference type="ARBA" id="ARBA00021006"/>
    </source>
</evidence>
<evidence type="ECO:0000256" key="16">
    <source>
        <dbReference type="RuleBase" id="RU003297"/>
    </source>
</evidence>
<geneLocation type="mitochondrion" evidence="18"/>
<protein>
    <recommendedName>
        <fullName evidence="4 16">NADH-ubiquinone oxidoreductase chain 4</fullName>
        <ecNumber evidence="3 16">7.1.1.2</ecNumber>
    </recommendedName>
</protein>
<evidence type="ECO:0000256" key="15">
    <source>
        <dbReference type="ARBA" id="ARBA00049551"/>
    </source>
</evidence>
<evidence type="ECO:0000256" key="13">
    <source>
        <dbReference type="ARBA" id="ARBA00023128"/>
    </source>
</evidence>
<dbReference type="GO" id="GO:0048039">
    <property type="term" value="F:ubiquinone binding"/>
    <property type="evidence" value="ECO:0007669"/>
    <property type="project" value="TreeGrafter"/>
</dbReference>
<dbReference type="InterPro" id="IPR003918">
    <property type="entry name" value="NADH_UbQ_OxRdtase"/>
</dbReference>
<dbReference type="GO" id="GO:0042773">
    <property type="term" value="P:ATP synthesis coupled electron transport"/>
    <property type="evidence" value="ECO:0007669"/>
    <property type="project" value="InterPro"/>
</dbReference>
<evidence type="ECO:0000256" key="11">
    <source>
        <dbReference type="ARBA" id="ARBA00023027"/>
    </source>
</evidence>
<reference evidence="18" key="2">
    <citation type="submission" date="2023-01" db="EMBL/GenBank/DDBJ databases">
        <authorList>
            <person name="Ma P."/>
            <person name="Wang H."/>
            <person name="Liu Y."/>
        </authorList>
    </citation>
    <scope>NUCLEOTIDE SEQUENCE</scope>
</reference>
<feature type="transmembrane region" description="Helical" evidence="16">
    <location>
        <begin position="252"/>
        <end position="273"/>
    </location>
</feature>
<feature type="transmembrane region" description="Helical" evidence="16">
    <location>
        <begin position="219"/>
        <end position="240"/>
    </location>
</feature>
<feature type="transmembrane region" description="Helical" evidence="16">
    <location>
        <begin position="428"/>
        <end position="448"/>
    </location>
</feature>
<gene>
    <name evidence="18" type="primary">nad4</name>
</gene>
<dbReference type="GO" id="GO:0031966">
    <property type="term" value="C:mitochondrial membrane"/>
    <property type="evidence" value="ECO:0007669"/>
    <property type="project" value="UniProtKB-SubCell"/>
</dbReference>
<evidence type="ECO:0000256" key="2">
    <source>
        <dbReference type="ARBA" id="ARBA00009025"/>
    </source>
</evidence>
<dbReference type="AlphaFoldDB" id="A0AA49X6G8"/>
<dbReference type="Pfam" id="PF00361">
    <property type="entry name" value="Proton_antipo_M"/>
    <property type="match status" value="1"/>
</dbReference>
<feature type="transmembrane region" description="Helical" evidence="16">
    <location>
        <begin position="390"/>
        <end position="408"/>
    </location>
</feature>
<feature type="transmembrane region" description="Helical" evidence="16">
    <location>
        <begin position="180"/>
        <end position="199"/>
    </location>
</feature>
<keyword evidence="13 16" id="KW-0496">Mitochondrion</keyword>
<proteinExistence type="inferred from homology"/>
<feature type="transmembrane region" description="Helical" evidence="16">
    <location>
        <begin position="308"/>
        <end position="328"/>
    </location>
</feature>
<dbReference type="EC" id="7.1.1.2" evidence="3 16"/>
<keyword evidence="6 16" id="KW-0679">Respiratory chain</keyword>
<feature type="transmembrane region" description="Helical" evidence="16">
    <location>
        <begin position="279"/>
        <end position="301"/>
    </location>
</feature>
<evidence type="ECO:0000259" key="17">
    <source>
        <dbReference type="Pfam" id="PF00361"/>
    </source>
</evidence>
<sequence length="449" mass="48937">MVWSLEFLFILSSVACFPGLGFLWGPCLAAVSVALFFEAASVFYEAKLLSPFIMVDSVSVLMGILTAVVLAISFACSVKDFQEGERSGIDSALSATSAISFFFFFFSGWIGLYFLFEASLIPTLWLILKWGYQPERTSAGMYMILYAGGASLPLFLFIIWASEACKGDSVMLWKLSESDFMEYGVPGWISILVLMGFLVKLPVFGFHGWLPKAHVEAPLGGSMILAGVLLKLGGFGMIRMMWCLSMHPSETLIVISALGLWGGLLSTLVSAMSSDVKLMIAYSSVSHMSFVLVSLASCVPLGKVGAQWMMVAHGLVSPCMFALAAASYDFSSSRSVGLNKGLMQVETMFSLFWFVFALGNFSAPPSLNFYSEVVMVVSFMGMGEHIVTPVALMIYGSCVFNIFLFSYINHGSVSGAIKSKSAISERYLSSFLLVSIFIFFSFLCLDAFI</sequence>
<comment type="catalytic activity">
    <reaction evidence="15 16">
        <text>a ubiquinone + NADH + 5 H(+)(in) = a ubiquinol + NAD(+) + 4 H(+)(out)</text>
        <dbReference type="Rhea" id="RHEA:29091"/>
        <dbReference type="Rhea" id="RHEA-COMP:9565"/>
        <dbReference type="Rhea" id="RHEA-COMP:9566"/>
        <dbReference type="ChEBI" id="CHEBI:15378"/>
        <dbReference type="ChEBI" id="CHEBI:16389"/>
        <dbReference type="ChEBI" id="CHEBI:17976"/>
        <dbReference type="ChEBI" id="CHEBI:57540"/>
        <dbReference type="ChEBI" id="CHEBI:57945"/>
        <dbReference type="EC" id="7.1.1.2"/>
    </reaction>
</comment>
<dbReference type="PANTHER" id="PTHR43507">
    <property type="entry name" value="NADH-UBIQUINONE OXIDOREDUCTASE CHAIN 4"/>
    <property type="match status" value="1"/>
</dbReference>
<comment type="similarity">
    <text evidence="2 16">Belongs to the complex I subunit 4 family.</text>
</comment>
<keyword evidence="10 16" id="KW-1133">Transmembrane helix</keyword>
<name>A0AA49X6G8_9BIVA</name>
<evidence type="ECO:0000256" key="9">
    <source>
        <dbReference type="ARBA" id="ARBA00022982"/>
    </source>
</evidence>
<dbReference type="InterPro" id="IPR001750">
    <property type="entry name" value="ND/Mrp_TM"/>
</dbReference>
<dbReference type="PRINTS" id="PR01437">
    <property type="entry name" value="NUOXDRDTASE4"/>
</dbReference>
<dbReference type="GO" id="GO:0003954">
    <property type="term" value="F:NADH dehydrogenase activity"/>
    <property type="evidence" value="ECO:0007669"/>
    <property type="project" value="TreeGrafter"/>
</dbReference>